<gene>
    <name evidence="3" type="ORF">J057_10206</name>
</gene>
<dbReference type="eggNOG" id="COG1208">
    <property type="taxonomic scope" value="Bacteria"/>
</dbReference>
<dbReference type="STRING" id="626887.J057_10206"/>
<protein>
    <submittedName>
        <fullName evidence="3">Nucleotidyltransferase family protein</fullName>
    </submittedName>
</protein>
<dbReference type="InterPro" id="IPR005835">
    <property type="entry name" value="NTP_transferase_dom"/>
</dbReference>
<dbReference type="InterPro" id="IPR054790">
    <property type="entry name" value="MurU"/>
</dbReference>
<dbReference type="SUPFAM" id="SSF53448">
    <property type="entry name" value="Nucleotide-diphospho-sugar transferases"/>
    <property type="match status" value="1"/>
</dbReference>
<dbReference type="GO" id="GO:0016740">
    <property type="term" value="F:transferase activity"/>
    <property type="evidence" value="ECO:0007669"/>
    <property type="project" value="UniProtKB-KW"/>
</dbReference>
<dbReference type="HOGENOM" id="CLU_029499_2_1_6"/>
<feature type="compositionally biased region" description="Gly residues" evidence="1">
    <location>
        <begin position="239"/>
        <end position="250"/>
    </location>
</feature>
<dbReference type="InterPro" id="IPR029044">
    <property type="entry name" value="Nucleotide-diphossugar_trans"/>
</dbReference>
<reference evidence="3 4" key="1">
    <citation type="journal article" date="2013" name="Genome Announc.">
        <title>Genome Sequence of the Polycyclic Aromatic Hydrocarbon-Degrading Bacterium Strain Marinobacter nanhaiticus D15-8WT.</title>
        <authorList>
            <person name="Cui Z."/>
            <person name="Gao W."/>
            <person name="Li Q."/>
            <person name="Xu G."/>
            <person name="Zheng L."/>
        </authorList>
    </citation>
    <scope>NUCLEOTIDE SEQUENCE [LARGE SCALE GENOMIC DNA]</scope>
    <source>
        <strain evidence="3 4">D15-8W</strain>
    </source>
</reference>
<dbReference type="Gene3D" id="3.90.550.10">
    <property type="entry name" value="Spore Coat Polysaccharide Biosynthesis Protein SpsA, Chain A"/>
    <property type="match status" value="1"/>
</dbReference>
<name>N6WVZ6_9GAMM</name>
<evidence type="ECO:0000313" key="3">
    <source>
        <dbReference type="EMBL" id="ENO15716.1"/>
    </source>
</evidence>
<feature type="domain" description="Nucleotidyl transferase" evidence="2">
    <location>
        <begin position="2"/>
        <end position="222"/>
    </location>
</feature>
<dbReference type="Pfam" id="PF00483">
    <property type="entry name" value="NTP_transferase"/>
    <property type="match status" value="1"/>
</dbReference>
<dbReference type="RefSeq" id="WP_004580007.1">
    <property type="nucleotide sequence ID" value="NZ_AP028878.1"/>
</dbReference>
<feature type="region of interest" description="Disordered" evidence="1">
    <location>
        <begin position="218"/>
        <end position="250"/>
    </location>
</feature>
<keyword evidence="4" id="KW-1185">Reference proteome</keyword>
<dbReference type="InterPro" id="IPR050486">
    <property type="entry name" value="Mannose-1P_guanyltransferase"/>
</dbReference>
<dbReference type="EMBL" id="APLQ01000011">
    <property type="protein sequence ID" value="ENO15716.1"/>
    <property type="molecule type" value="Genomic_DNA"/>
</dbReference>
<dbReference type="Proteomes" id="UP000013165">
    <property type="component" value="Unassembled WGS sequence"/>
</dbReference>
<dbReference type="CDD" id="cd06422">
    <property type="entry name" value="NTP_transferase_like_1"/>
    <property type="match status" value="1"/>
</dbReference>
<sequence length="250" mass="27288">MKAMILAAGKGERMRPLTLETPKPLLEAGGKPLIVHQIEKLARAGFRDLVVNPSWLGDKLQSALGDGRRYGVNISYSPEPEALETAGGIRQALPMLVDGGDWFLVVNGDIWTDFDFARLEPSTDDQAVLVLTDNPAQHPAGDFHLDSHNRVRAEDQPRLTFTGISLLHRSLFEHLEPGHRKLAPILREAMAKDTVAGIYHGGEWEDIGTPQRLAQLDQQLRQSPSGQAQAERSSETGVPGQGVSGRGAQQ</sequence>
<dbReference type="PATRIC" id="fig|626887.3.peg.2046"/>
<organism evidence="3 4">
    <name type="scientific">Marinobacter nanhaiticus D15-8W</name>
    <dbReference type="NCBI Taxonomy" id="626887"/>
    <lineage>
        <taxon>Bacteria</taxon>
        <taxon>Pseudomonadati</taxon>
        <taxon>Pseudomonadota</taxon>
        <taxon>Gammaproteobacteria</taxon>
        <taxon>Pseudomonadales</taxon>
        <taxon>Marinobacteraceae</taxon>
        <taxon>Marinobacter</taxon>
    </lineage>
</organism>
<dbReference type="NCBIfam" id="NF045761">
    <property type="entry name" value="NAMPUrTaseMurU"/>
    <property type="match status" value="1"/>
</dbReference>
<dbReference type="PANTHER" id="PTHR22572">
    <property type="entry name" value="SUGAR-1-PHOSPHATE GUANYL TRANSFERASE"/>
    <property type="match status" value="1"/>
</dbReference>
<evidence type="ECO:0000313" key="4">
    <source>
        <dbReference type="Proteomes" id="UP000013165"/>
    </source>
</evidence>
<dbReference type="AlphaFoldDB" id="N6WVZ6"/>
<accession>N6WVZ6</accession>
<proteinExistence type="predicted"/>
<evidence type="ECO:0000256" key="1">
    <source>
        <dbReference type="SAM" id="MobiDB-lite"/>
    </source>
</evidence>
<evidence type="ECO:0000259" key="2">
    <source>
        <dbReference type="Pfam" id="PF00483"/>
    </source>
</evidence>
<keyword evidence="3" id="KW-0808">Transferase</keyword>
<dbReference type="OrthoDB" id="9788272at2"/>
<comment type="caution">
    <text evidence="3">The sequence shown here is derived from an EMBL/GenBank/DDBJ whole genome shotgun (WGS) entry which is preliminary data.</text>
</comment>